<reference evidence="2" key="1">
    <citation type="submission" date="2016-10" db="EMBL/GenBank/DDBJ databases">
        <authorList>
            <person name="Varghese N."/>
            <person name="Submissions S."/>
        </authorList>
    </citation>
    <scope>NUCLEOTIDE SEQUENCE [LARGE SCALE GENOMIC DNA]</scope>
    <source>
        <strain evidence="2">DSM 9751</strain>
    </source>
</reference>
<name>A0A1H5A7M3_9PSED</name>
<dbReference type="Proteomes" id="UP000198982">
    <property type="component" value="Unassembled WGS sequence"/>
</dbReference>
<organism evidence="1 2">
    <name type="scientific">Pseudomonas saponiphila</name>
    <dbReference type="NCBI Taxonomy" id="556534"/>
    <lineage>
        <taxon>Bacteria</taxon>
        <taxon>Pseudomonadati</taxon>
        <taxon>Pseudomonadota</taxon>
        <taxon>Gammaproteobacteria</taxon>
        <taxon>Pseudomonadales</taxon>
        <taxon>Pseudomonadaceae</taxon>
        <taxon>Pseudomonas</taxon>
    </lineage>
</organism>
<evidence type="ECO:0000313" key="1">
    <source>
        <dbReference type="EMBL" id="SED37928.1"/>
    </source>
</evidence>
<accession>A0A1H5A7M3</accession>
<gene>
    <name evidence="1" type="ORF">SAMN05216178_7008</name>
</gene>
<keyword evidence="2" id="KW-1185">Reference proteome</keyword>
<proteinExistence type="predicted"/>
<protein>
    <submittedName>
        <fullName evidence="1">Uncharacterized protein</fullName>
    </submittedName>
</protein>
<sequence>MSTAQKTDATLLAARIQEADKRFKAGHFGYGYLSDEPWFEEDGLLIKVLHGTAYDKPVLLEARVGFVNGSAEFAHSRVMNVTEAISEDPNWEPMFTRWRHGGWYVHGISHISGGCGCVSNNYEDGKWRVVCDPRRSALHEEGDFTFKTRNEAAHAERALIRDQVLEMLKRRTSTSTGALAAAS</sequence>
<dbReference type="EMBL" id="FNTJ01000003">
    <property type="protein sequence ID" value="SED37928.1"/>
    <property type="molecule type" value="Genomic_DNA"/>
</dbReference>
<dbReference type="AlphaFoldDB" id="A0A1H5A7M3"/>
<evidence type="ECO:0000313" key="2">
    <source>
        <dbReference type="Proteomes" id="UP000198982"/>
    </source>
</evidence>
<dbReference type="RefSeq" id="WP_208605348.1">
    <property type="nucleotide sequence ID" value="NZ_FNTJ01000003.1"/>
</dbReference>